<dbReference type="NCBIfam" id="TIGR00644">
    <property type="entry name" value="recJ"/>
    <property type="match status" value="1"/>
</dbReference>
<evidence type="ECO:0000259" key="8">
    <source>
        <dbReference type="Pfam" id="PF17768"/>
    </source>
</evidence>
<dbReference type="SUPFAM" id="SSF64182">
    <property type="entry name" value="DHH phosphoesterases"/>
    <property type="match status" value="1"/>
</dbReference>
<dbReference type="Gene3D" id="3.10.310.30">
    <property type="match status" value="1"/>
</dbReference>
<organism evidence="9 10">
    <name type="scientific">Butyricicoccus porcorum</name>
    <dbReference type="NCBI Taxonomy" id="1945634"/>
    <lineage>
        <taxon>Bacteria</taxon>
        <taxon>Bacillati</taxon>
        <taxon>Bacillota</taxon>
        <taxon>Clostridia</taxon>
        <taxon>Eubacteriales</taxon>
        <taxon>Butyricicoccaceae</taxon>
        <taxon>Butyricicoccus</taxon>
    </lineage>
</organism>
<name>A0A252F3D9_9FIRM</name>
<dbReference type="Gene3D" id="3.90.1640.30">
    <property type="match status" value="1"/>
</dbReference>
<dbReference type="EMBL" id="NHOC01000006">
    <property type="protein sequence ID" value="OUM20325.1"/>
    <property type="molecule type" value="Genomic_DNA"/>
</dbReference>
<comment type="caution">
    <text evidence="9">The sequence shown here is derived from an EMBL/GenBank/DDBJ whole genome shotgun (WGS) entry which is preliminary data.</text>
</comment>
<gene>
    <name evidence="9" type="ORF">CBW42_08415</name>
</gene>
<dbReference type="AlphaFoldDB" id="A0A252F3D9"/>
<evidence type="ECO:0000259" key="6">
    <source>
        <dbReference type="Pfam" id="PF01368"/>
    </source>
</evidence>
<feature type="domain" description="DDH" evidence="6">
    <location>
        <begin position="81"/>
        <end position="229"/>
    </location>
</feature>
<keyword evidence="4" id="KW-0378">Hydrolase</keyword>
<evidence type="ECO:0000256" key="5">
    <source>
        <dbReference type="ARBA" id="ARBA00022839"/>
    </source>
</evidence>
<feature type="domain" description="RecJ OB" evidence="8">
    <location>
        <begin position="456"/>
        <end position="561"/>
    </location>
</feature>
<dbReference type="GO" id="GO:0006310">
    <property type="term" value="P:DNA recombination"/>
    <property type="evidence" value="ECO:0007669"/>
    <property type="project" value="InterPro"/>
</dbReference>
<comment type="similarity">
    <text evidence="1">Belongs to the RecJ family.</text>
</comment>
<accession>A0A252F3D9</accession>
<dbReference type="Pfam" id="PF01368">
    <property type="entry name" value="DHH"/>
    <property type="match status" value="1"/>
</dbReference>
<keyword evidence="5 9" id="KW-0269">Exonuclease</keyword>
<dbReference type="InterPro" id="IPR004610">
    <property type="entry name" value="RecJ"/>
</dbReference>
<protein>
    <recommendedName>
        <fullName evidence="2">Single-stranded-DNA-specific exonuclease RecJ</fullName>
    </recommendedName>
</protein>
<dbReference type="InterPro" id="IPR001667">
    <property type="entry name" value="DDH_dom"/>
</dbReference>
<evidence type="ECO:0000259" key="7">
    <source>
        <dbReference type="Pfam" id="PF02272"/>
    </source>
</evidence>
<feature type="domain" description="DHHA1" evidence="7">
    <location>
        <begin position="350"/>
        <end position="442"/>
    </location>
</feature>
<dbReference type="InterPro" id="IPR003156">
    <property type="entry name" value="DHHA1_dom"/>
</dbReference>
<dbReference type="PANTHER" id="PTHR30255:SF2">
    <property type="entry name" value="SINGLE-STRANDED-DNA-SPECIFIC EXONUCLEASE RECJ"/>
    <property type="match status" value="1"/>
</dbReference>
<dbReference type="OrthoDB" id="9809852at2"/>
<evidence type="ECO:0000313" key="10">
    <source>
        <dbReference type="Proteomes" id="UP000194903"/>
    </source>
</evidence>
<dbReference type="InterPro" id="IPR051673">
    <property type="entry name" value="SSDNA_exonuclease_RecJ"/>
</dbReference>
<dbReference type="Proteomes" id="UP000194903">
    <property type="component" value="Unassembled WGS sequence"/>
</dbReference>
<dbReference type="InterPro" id="IPR041122">
    <property type="entry name" value="RecJ_OB"/>
</dbReference>
<evidence type="ECO:0000256" key="4">
    <source>
        <dbReference type="ARBA" id="ARBA00022801"/>
    </source>
</evidence>
<keyword evidence="10" id="KW-1185">Reference proteome</keyword>
<dbReference type="RefSeq" id="WP_087019923.1">
    <property type="nucleotide sequence ID" value="NZ_NHOC01000006.1"/>
</dbReference>
<keyword evidence="3" id="KW-0540">Nuclease</keyword>
<sequence>MKSKKWNIAAPNREKIRNLSRQCGYAPLTAAVLCARGLDTPEQAAEFLSCDLSGLHDPLLLPDMQAAVDTIRTAILRGEHIAVFGDYDVDGITSTCVLIRYLKSQGATCSYYIPDRLTEGYGLNKKALLELRNRGVSLVVTVDSGITAAEEIAYARQIGLKVVVTDHHECKDSLPDAIAVVNPKRADSTYPFKDLAGVGVVFKLICALAGSAQLGSILASYLDLVAVGTIADVMTLQGENRVIVANGLRVLQQTHNPGLRMLMRESGVETRRMTSTIVSFTLAPRINAAGRMGCADQAAELFLTDNPLRAQEIAAMLCCQNKERQNAENAILKQAFDVLQKEYDPQVDRMIVLWGENWHHGVIGIVSSRISDRYGCPTVLISLDGDQGKGSGRSVGGFNLFEALENSAQYLEKFGGHALAAGLTISRDQLPAFKQSICAYARENIHDEDLMPVVDIDCLITPDDISLEAIRDLGILEPYGMGNREPVFAVRELTVEEITPISSDRHLKMSLIKGGRRFTAMLFGTGSGGCPVVQGDVVDAAFSLEINTFRGRQDIQLMLKDIRLSDCELEKDHYYLSVYSAFINGKELTDRQVNDMYPDRADLVAVWRHIISRAEAGKLTAPYNTLSRRISYESRRCINIGKLFVCLDVFSESCLLSYHFKNNLLHIRLRPFKGKADITKSVVLATLRQRKQQSTADHSITAGE</sequence>
<dbReference type="Pfam" id="PF17768">
    <property type="entry name" value="RecJ_OB"/>
    <property type="match status" value="1"/>
</dbReference>
<dbReference type="PANTHER" id="PTHR30255">
    <property type="entry name" value="SINGLE-STRANDED-DNA-SPECIFIC EXONUCLEASE RECJ"/>
    <property type="match status" value="1"/>
</dbReference>
<evidence type="ECO:0000256" key="3">
    <source>
        <dbReference type="ARBA" id="ARBA00022722"/>
    </source>
</evidence>
<dbReference type="GO" id="GO:0006281">
    <property type="term" value="P:DNA repair"/>
    <property type="evidence" value="ECO:0007669"/>
    <property type="project" value="InterPro"/>
</dbReference>
<evidence type="ECO:0000256" key="2">
    <source>
        <dbReference type="ARBA" id="ARBA00019841"/>
    </source>
</evidence>
<dbReference type="InterPro" id="IPR038763">
    <property type="entry name" value="DHH_sf"/>
</dbReference>
<dbReference type="GO" id="GO:0008409">
    <property type="term" value="F:5'-3' exonuclease activity"/>
    <property type="evidence" value="ECO:0007669"/>
    <property type="project" value="InterPro"/>
</dbReference>
<evidence type="ECO:0000313" key="9">
    <source>
        <dbReference type="EMBL" id="OUM20325.1"/>
    </source>
</evidence>
<reference evidence="9 10" key="1">
    <citation type="submission" date="2017-05" db="EMBL/GenBank/DDBJ databases">
        <title>Butyricicoccus porcorum sp. nov. a butyrate-producing bacterium from the swine intestinal tract.</title>
        <authorList>
            <person name="Trachsel J."/>
            <person name="Humphrey S."/>
            <person name="Allen H.K."/>
        </authorList>
    </citation>
    <scope>NUCLEOTIDE SEQUENCE [LARGE SCALE GENOMIC DNA]</scope>
    <source>
        <strain evidence="9">BB10</strain>
    </source>
</reference>
<evidence type="ECO:0000256" key="1">
    <source>
        <dbReference type="ARBA" id="ARBA00005915"/>
    </source>
</evidence>
<dbReference type="Pfam" id="PF02272">
    <property type="entry name" value="DHHA1"/>
    <property type="match status" value="1"/>
</dbReference>
<proteinExistence type="inferred from homology"/>
<dbReference type="GO" id="GO:0003676">
    <property type="term" value="F:nucleic acid binding"/>
    <property type="evidence" value="ECO:0007669"/>
    <property type="project" value="InterPro"/>
</dbReference>